<dbReference type="Pfam" id="PF21311">
    <property type="entry name" value="Phage_RBD_prop"/>
    <property type="match status" value="1"/>
</dbReference>
<protein>
    <recommendedName>
        <fullName evidence="2">P68 RBP/TagC-like beta-propeller domain-containing protein</fullName>
    </recommendedName>
</protein>
<dbReference type="Proteomes" id="UP000530412">
    <property type="component" value="Unassembled WGS sequence"/>
</dbReference>
<dbReference type="AlphaFoldDB" id="A0AA40SAN4"/>
<dbReference type="EMBL" id="JACJIE010000002">
    <property type="protein sequence ID" value="MBA8942700.1"/>
    <property type="molecule type" value="Genomic_DNA"/>
</dbReference>
<evidence type="ECO:0000313" key="4">
    <source>
        <dbReference type="Proteomes" id="UP000530412"/>
    </source>
</evidence>
<name>A0AA40SAN4_9ACTN</name>
<feature type="domain" description="P68 RBP/TagC-like beta-propeller" evidence="2">
    <location>
        <begin position="112"/>
        <end position="364"/>
    </location>
</feature>
<proteinExistence type="predicted"/>
<organism evidence="3 4">
    <name type="scientific">Streptomyces calvus</name>
    <dbReference type="NCBI Taxonomy" id="67282"/>
    <lineage>
        <taxon>Bacteria</taxon>
        <taxon>Bacillati</taxon>
        <taxon>Actinomycetota</taxon>
        <taxon>Actinomycetes</taxon>
        <taxon>Kitasatosporales</taxon>
        <taxon>Streptomycetaceae</taxon>
        <taxon>Streptomyces</taxon>
    </lineage>
</organism>
<gene>
    <name evidence="3" type="ORF">FHS33_001094</name>
</gene>
<feature type="region of interest" description="Disordered" evidence="1">
    <location>
        <begin position="68"/>
        <end position="87"/>
    </location>
</feature>
<reference evidence="3 4" key="1">
    <citation type="submission" date="2020-08" db="EMBL/GenBank/DDBJ databases">
        <title>Genomic Encyclopedia of Type Strains, Phase III (KMG-III): the genomes of soil and plant-associated and newly described type strains.</title>
        <authorList>
            <person name="Whitman W."/>
        </authorList>
    </citation>
    <scope>NUCLEOTIDE SEQUENCE [LARGE SCALE GENOMIC DNA]</scope>
    <source>
        <strain evidence="3 4">CECT 3271</strain>
    </source>
</reference>
<dbReference type="RefSeq" id="WP_233452559.1">
    <property type="nucleotide sequence ID" value="NZ_BMSU01000030.1"/>
</dbReference>
<accession>A0AA40SAN4</accession>
<evidence type="ECO:0000313" key="3">
    <source>
        <dbReference type="EMBL" id="MBA8942700.1"/>
    </source>
</evidence>
<sequence>MAGVLITGRRPTATPSTRMPFFSRLCARWHHSSFSRGYMLDRRQVLKLAGAAVGVASVPAIAVAAQQVGSPTGPSGSEAVPGAVPGSRRFDLTAPSEMLLREVRLNETRVLQSFGFDNARRHVFFVQLVDGGRRLPGETRTYSGDERSANGDLCVTRMDLSGNILGTMYLRGFGHGVQIGVESTDAGSFLWTETASVASQDSTGNYTGWGSRLARFAFANGSVLTPDSPALTQHRLEDGVDRTTVTVDPTHQRLAVRCRVNGTFRYRLYDLAAFTSGGRTTLADVPQPADLQPGHPDTFQGFASFGSHLYLLAGTQYGKDGSVEGTGNTFITCVDWNSGAVVEQELTKAGYSLPYREPEGMAIQIPDPAAPQAARLCSGFASVTSDTDARKRASIYYKETLV</sequence>
<evidence type="ECO:0000256" key="1">
    <source>
        <dbReference type="SAM" id="MobiDB-lite"/>
    </source>
</evidence>
<evidence type="ECO:0000259" key="2">
    <source>
        <dbReference type="Pfam" id="PF21311"/>
    </source>
</evidence>
<dbReference type="InterPro" id="IPR048799">
    <property type="entry name" value="P68_RBP_TagC-like_beta-prop"/>
</dbReference>
<comment type="caution">
    <text evidence="3">The sequence shown here is derived from an EMBL/GenBank/DDBJ whole genome shotgun (WGS) entry which is preliminary data.</text>
</comment>